<keyword evidence="8" id="KW-0732">Signal</keyword>
<dbReference type="Pfam" id="PF13899">
    <property type="entry name" value="Thioredoxin_7"/>
    <property type="match status" value="1"/>
</dbReference>
<dbReference type="GO" id="GO:0045454">
    <property type="term" value="P:cell redox homeostasis"/>
    <property type="evidence" value="ECO:0007669"/>
    <property type="project" value="TreeGrafter"/>
</dbReference>
<evidence type="ECO:0000256" key="2">
    <source>
        <dbReference type="ARBA" id="ARBA00022475"/>
    </source>
</evidence>
<dbReference type="Proteomes" id="UP000216101">
    <property type="component" value="Unassembled WGS sequence"/>
</dbReference>
<dbReference type="SUPFAM" id="SSF52833">
    <property type="entry name" value="Thioredoxin-like"/>
    <property type="match status" value="1"/>
</dbReference>
<dbReference type="EMBL" id="NHNI01000002">
    <property type="protein sequence ID" value="OZY84366.1"/>
    <property type="molecule type" value="Genomic_DNA"/>
</dbReference>
<dbReference type="AlphaFoldDB" id="A0A266Q412"/>
<feature type="transmembrane region" description="Helical" evidence="7">
    <location>
        <begin position="421"/>
        <end position="439"/>
    </location>
</feature>
<feature type="transmembrane region" description="Helical" evidence="7">
    <location>
        <begin position="325"/>
        <end position="348"/>
    </location>
</feature>
<feature type="signal peptide" evidence="8">
    <location>
        <begin position="1"/>
        <end position="34"/>
    </location>
</feature>
<sequence>MHKTRHLFSGFSGYAKAVALLIASLIALATPGYAADPFAKNTSLNSTTSLLGAQDEFLPVAEAFKPDFQITREQLTLRWAIADKYYLYQERFKFKADQPVSLSPAYSMGKMKYDELFERETMVHYHEVTATFDISQIQHAFTLKAEYQGCADAGLCYPPQKITLLVDPATLSVTEQSVAASTASTTPATISAPPSTTNNGWLFAMLLALLGGMILNLMPCVFPVLSIKVMSLAAADRSRLAVHGWVYTLGIVVCFVGFAIALILARKGGEAVGWGFQLQSPGLIAALTYLFFVMGLSMSGLIHFGGSLMGAGQQLTQKSGLSGSFFTGVLAAVVASPCTAPFMGAALGFALTQPALVCIAIFAALGFGMALPLLLLCYLPTLANRLPKPGAWMDNLKQVLAFPLYLSAIWLLWVYGRQTGVNGMASLCIGAVLITFGCWLQGRHAAGFWLWLRRLAIAASWIIALALIFQTPALNNQAQQQGRWQAYSPELLADLRSQGRPVFVNLTADWCLTCLANERIALDTPAVEAVFDALNVATVKGDWTNTDPKITELLQEYGRSGVPLYLWFPANHAGKGQILPQLLTKDLVIRTLKGENNL</sequence>
<organism evidence="10 11">
    <name type="scientific">Cellvibrio mixtus</name>
    <dbReference type="NCBI Taxonomy" id="39650"/>
    <lineage>
        <taxon>Bacteria</taxon>
        <taxon>Pseudomonadati</taxon>
        <taxon>Pseudomonadota</taxon>
        <taxon>Gammaproteobacteria</taxon>
        <taxon>Cellvibrionales</taxon>
        <taxon>Cellvibrionaceae</taxon>
        <taxon>Cellvibrio</taxon>
    </lineage>
</organism>
<dbReference type="GO" id="GO:0005886">
    <property type="term" value="C:plasma membrane"/>
    <property type="evidence" value="ECO:0007669"/>
    <property type="project" value="UniProtKB-SubCell"/>
</dbReference>
<proteinExistence type="predicted"/>
<dbReference type="InterPro" id="IPR036929">
    <property type="entry name" value="DsbDN_sf"/>
</dbReference>
<protein>
    <submittedName>
        <fullName evidence="10">Cytochrome C biogenesis protein</fullName>
    </submittedName>
</protein>
<dbReference type="InterPro" id="IPR036249">
    <property type="entry name" value="Thioredoxin-like_sf"/>
</dbReference>
<feature type="domain" description="Thioredoxin" evidence="9">
    <location>
        <begin position="465"/>
        <end position="598"/>
    </location>
</feature>
<keyword evidence="3 7" id="KW-0812">Transmembrane</keyword>
<dbReference type="Pfam" id="PF11412">
    <property type="entry name" value="DsbD_N"/>
    <property type="match status" value="1"/>
</dbReference>
<evidence type="ECO:0000256" key="1">
    <source>
        <dbReference type="ARBA" id="ARBA00004651"/>
    </source>
</evidence>
<dbReference type="Gene3D" id="3.40.30.10">
    <property type="entry name" value="Glutaredoxin"/>
    <property type="match status" value="1"/>
</dbReference>
<evidence type="ECO:0000313" key="10">
    <source>
        <dbReference type="EMBL" id="OZY84366.1"/>
    </source>
</evidence>
<dbReference type="InterPro" id="IPR013766">
    <property type="entry name" value="Thioredoxin_domain"/>
</dbReference>
<evidence type="ECO:0000256" key="8">
    <source>
        <dbReference type="SAM" id="SignalP"/>
    </source>
</evidence>
<dbReference type="Pfam" id="PF02683">
    <property type="entry name" value="DsbD_TM"/>
    <property type="match status" value="1"/>
</dbReference>
<feature type="transmembrane region" description="Helical" evidence="7">
    <location>
        <begin position="399"/>
        <end position="415"/>
    </location>
</feature>
<evidence type="ECO:0000256" key="3">
    <source>
        <dbReference type="ARBA" id="ARBA00022692"/>
    </source>
</evidence>
<dbReference type="PANTHER" id="PTHR32234">
    <property type="entry name" value="THIOL:DISULFIDE INTERCHANGE PROTEIN DSBD"/>
    <property type="match status" value="1"/>
</dbReference>
<dbReference type="PROSITE" id="PS51352">
    <property type="entry name" value="THIOREDOXIN_2"/>
    <property type="match status" value="1"/>
</dbReference>
<dbReference type="CDD" id="cd02953">
    <property type="entry name" value="DsbDgamma"/>
    <property type="match status" value="1"/>
</dbReference>
<feature type="transmembrane region" description="Helical" evidence="7">
    <location>
        <begin position="201"/>
        <end position="225"/>
    </location>
</feature>
<keyword evidence="6 7" id="KW-0472">Membrane</keyword>
<dbReference type="GO" id="GO:0017004">
    <property type="term" value="P:cytochrome complex assembly"/>
    <property type="evidence" value="ECO:0007669"/>
    <property type="project" value="UniProtKB-KW"/>
</dbReference>
<keyword evidence="11" id="KW-1185">Reference proteome</keyword>
<keyword evidence="2" id="KW-1003">Cell membrane</keyword>
<feature type="transmembrane region" description="Helical" evidence="7">
    <location>
        <begin position="354"/>
        <end position="379"/>
    </location>
</feature>
<dbReference type="PANTHER" id="PTHR32234:SF3">
    <property type="entry name" value="SUPPRESSION OF COPPER SENSITIVITY PROTEIN"/>
    <property type="match status" value="1"/>
</dbReference>
<comment type="subcellular location">
    <subcellularLocation>
        <location evidence="1">Cell membrane</location>
        <topology evidence="1">Multi-pass membrane protein</topology>
    </subcellularLocation>
</comment>
<dbReference type="SUPFAM" id="SSF74863">
    <property type="entry name" value="Thiol:disulfide interchange protein DsbD, N-terminal domain (DsbD-alpha)"/>
    <property type="match status" value="1"/>
</dbReference>
<evidence type="ECO:0000256" key="5">
    <source>
        <dbReference type="ARBA" id="ARBA00022989"/>
    </source>
</evidence>
<evidence type="ECO:0000313" key="11">
    <source>
        <dbReference type="Proteomes" id="UP000216101"/>
    </source>
</evidence>
<feature type="transmembrane region" description="Helical" evidence="7">
    <location>
        <begin position="451"/>
        <end position="469"/>
    </location>
</feature>
<feature type="transmembrane region" description="Helical" evidence="7">
    <location>
        <begin position="245"/>
        <end position="264"/>
    </location>
</feature>
<dbReference type="GO" id="GO:0015035">
    <property type="term" value="F:protein-disulfide reductase activity"/>
    <property type="evidence" value="ECO:0007669"/>
    <property type="project" value="TreeGrafter"/>
</dbReference>
<comment type="caution">
    <text evidence="10">The sequence shown here is derived from an EMBL/GenBank/DDBJ whole genome shotgun (WGS) entry which is preliminary data.</text>
</comment>
<keyword evidence="4" id="KW-0201">Cytochrome c-type biogenesis</keyword>
<dbReference type="InterPro" id="IPR035671">
    <property type="entry name" value="DsbD_gamma"/>
</dbReference>
<dbReference type="InterPro" id="IPR028250">
    <property type="entry name" value="DsbDN"/>
</dbReference>
<evidence type="ECO:0000256" key="4">
    <source>
        <dbReference type="ARBA" id="ARBA00022748"/>
    </source>
</evidence>
<evidence type="ECO:0000259" key="9">
    <source>
        <dbReference type="PROSITE" id="PS51352"/>
    </source>
</evidence>
<dbReference type="InterPro" id="IPR003834">
    <property type="entry name" value="Cyt_c_assmbl_TM_dom"/>
</dbReference>
<dbReference type="RefSeq" id="WP_094985458.1">
    <property type="nucleotide sequence ID" value="NZ_NHNI01000002.1"/>
</dbReference>
<accession>A0A266Q412</accession>
<name>A0A266Q412_9GAMM</name>
<evidence type="ECO:0000256" key="7">
    <source>
        <dbReference type="SAM" id="Phobius"/>
    </source>
</evidence>
<feature type="chain" id="PRO_5012492633" evidence="8">
    <location>
        <begin position="35"/>
        <end position="598"/>
    </location>
</feature>
<keyword evidence="5 7" id="KW-1133">Transmembrane helix</keyword>
<dbReference type="Gene3D" id="2.60.40.1250">
    <property type="entry name" value="Thiol:disulfide interchange protein DsbD, N-terminal domain"/>
    <property type="match status" value="1"/>
</dbReference>
<feature type="transmembrane region" description="Helical" evidence="7">
    <location>
        <begin position="284"/>
        <end position="304"/>
    </location>
</feature>
<gene>
    <name evidence="10" type="ORF">CBP51_14230</name>
</gene>
<evidence type="ECO:0000256" key="6">
    <source>
        <dbReference type="ARBA" id="ARBA00023136"/>
    </source>
</evidence>
<reference evidence="11" key="1">
    <citation type="submission" date="2017-05" db="EMBL/GenBank/DDBJ databases">
        <authorList>
            <person name="Barney B.M."/>
        </authorList>
    </citation>
    <scope>NUCLEOTIDE SEQUENCE [LARGE SCALE GENOMIC DNA]</scope>
    <source>
        <strain evidence="11">PSBB022</strain>
    </source>
</reference>